<evidence type="ECO:0008006" key="5">
    <source>
        <dbReference type="Google" id="ProtNLM"/>
    </source>
</evidence>
<keyword evidence="4" id="KW-1185">Reference proteome</keyword>
<feature type="transmembrane region" description="Helical" evidence="2">
    <location>
        <begin position="22"/>
        <end position="47"/>
    </location>
</feature>
<dbReference type="PATRIC" id="fig|1178515.4.peg.2917"/>
<reference evidence="3 4" key="1">
    <citation type="submission" date="2015-01" db="EMBL/GenBank/DDBJ databases">
        <title>Paenibacillus swuensis/DY6/whole genome sequencing.</title>
        <authorList>
            <person name="Kim M.K."/>
            <person name="Srinivasan S."/>
            <person name="Lee J.-J."/>
        </authorList>
    </citation>
    <scope>NUCLEOTIDE SEQUENCE [LARGE SCALE GENOMIC DNA]</scope>
    <source>
        <strain evidence="3 4">DY6</strain>
    </source>
</reference>
<evidence type="ECO:0000313" key="3">
    <source>
        <dbReference type="EMBL" id="ANE47282.1"/>
    </source>
</evidence>
<feature type="compositionally biased region" description="Low complexity" evidence="1">
    <location>
        <begin position="169"/>
        <end position="185"/>
    </location>
</feature>
<dbReference type="RefSeq" id="WP_068607673.1">
    <property type="nucleotide sequence ID" value="NZ_CP011388.1"/>
</dbReference>
<feature type="region of interest" description="Disordered" evidence="1">
    <location>
        <begin position="140"/>
        <end position="223"/>
    </location>
</feature>
<accession>A0A172TJX7</accession>
<protein>
    <recommendedName>
        <fullName evidence="5">Stage II sporulation protein P</fullName>
    </recommendedName>
</protein>
<dbReference type="OrthoDB" id="1633470at2"/>
<feature type="region of interest" description="Disordered" evidence="1">
    <location>
        <begin position="441"/>
        <end position="462"/>
    </location>
</feature>
<keyword evidence="2" id="KW-1133">Transmembrane helix</keyword>
<evidence type="ECO:0000313" key="4">
    <source>
        <dbReference type="Proteomes" id="UP000076927"/>
    </source>
</evidence>
<dbReference type="AlphaFoldDB" id="A0A172TJX7"/>
<dbReference type="Pfam" id="PF07454">
    <property type="entry name" value="SpoIIP"/>
    <property type="match status" value="1"/>
</dbReference>
<dbReference type="STRING" id="1178515.SY83_14530"/>
<name>A0A172TJX7_9BACL</name>
<sequence>MKWTSVTLNVGKVRRIGERVGLLGRIYIGLSLGSAIFFVLLGLGGIYQAKVHTSPAASMQGLAAVISSRFFIDMIGMEVPYARTEDEQLSTFSSRNVSQFLFQYLANINPYDPKSLLAGEVPLLETDDAFILRSSSGTDLAAAPQDLQPGSVKNGESSPDGSGSHEVGSNENGNTNQNGNETTSNADPAGNEDKPSVPGTTDPRASNGGTTDNTGTATPGEVKATTGGRKVVFIYNSHNRESYFPILKKGAKIPEDSKKNVTLLSTRLAKRLEELGIGAHASKTDYASTVKGYNWNFSYKYSLKTIQAAVTSNPDIKFLFDIHRDSQPKSKTTVSINGVKYAQVFFIIGHMNPDWKENEEFASQIQVGMETKYPGISRGIWGKSSKKGNGEYNQHVSPYSTIIEIGGVENTLEECYRTVDVLSKIIADVYWKAEKVDGVPDKKNKDITDKGKLAIQEDGKRG</sequence>
<keyword evidence="2" id="KW-0472">Membrane</keyword>
<keyword evidence="2" id="KW-0812">Transmembrane</keyword>
<dbReference type="EMBL" id="CP011388">
    <property type="protein sequence ID" value="ANE47282.1"/>
    <property type="molecule type" value="Genomic_DNA"/>
</dbReference>
<evidence type="ECO:0000256" key="2">
    <source>
        <dbReference type="SAM" id="Phobius"/>
    </source>
</evidence>
<dbReference type="NCBIfam" id="TIGR02867">
    <property type="entry name" value="spore_II_P"/>
    <property type="match status" value="1"/>
</dbReference>
<dbReference type="Proteomes" id="UP000076927">
    <property type="component" value="Chromosome"/>
</dbReference>
<organism evidence="3 4">
    <name type="scientific">Paenibacillus swuensis</name>
    <dbReference type="NCBI Taxonomy" id="1178515"/>
    <lineage>
        <taxon>Bacteria</taxon>
        <taxon>Bacillati</taxon>
        <taxon>Bacillota</taxon>
        <taxon>Bacilli</taxon>
        <taxon>Bacillales</taxon>
        <taxon>Paenibacillaceae</taxon>
        <taxon>Paenibacillus</taxon>
    </lineage>
</organism>
<proteinExistence type="predicted"/>
<evidence type="ECO:0000256" key="1">
    <source>
        <dbReference type="SAM" id="MobiDB-lite"/>
    </source>
</evidence>
<feature type="compositionally biased region" description="Low complexity" evidence="1">
    <location>
        <begin position="208"/>
        <end position="220"/>
    </location>
</feature>
<gene>
    <name evidence="3" type="ORF">SY83_14530</name>
</gene>
<dbReference type="InterPro" id="IPR010897">
    <property type="entry name" value="Spore_II_P"/>
</dbReference>
<dbReference type="KEGG" id="pswu:SY83_14530"/>